<gene>
    <name evidence="1" type="ORF">METZ01_LOCUS305754</name>
</gene>
<evidence type="ECO:0000313" key="1">
    <source>
        <dbReference type="EMBL" id="SVC52900.1"/>
    </source>
</evidence>
<organism evidence="1">
    <name type="scientific">marine metagenome</name>
    <dbReference type="NCBI Taxonomy" id="408172"/>
    <lineage>
        <taxon>unclassified sequences</taxon>
        <taxon>metagenomes</taxon>
        <taxon>ecological metagenomes</taxon>
    </lineage>
</organism>
<sequence>MNFYEGGELPDFIKSEFDAIILADLVVGATSDELEPDD</sequence>
<dbReference type="AlphaFoldDB" id="A0A382MWJ4"/>
<reference evidence="1" key="1">
    <citation type="submission" date="2018-05" db="EMBL/GenBank/DDBJ databases">
        <authorList>
            <person name="Lanie J.A."/>
            <person name="Ng W.-L."/>
            <person name="Kazmierczak K.M."/>
            <person name="Andrzejewski T.M."/>
            <person name="Davidsen T.M."/>
            <person name="Wayne K.J."/>
            <person name="Tettelin H."/>
            <person name="Glass J.I."/>
            <person name="Rusch D."/>
            <person name="Podicherti R."/>
            <person name="Tsui H.-C.T."/>
            <person name="Winkler M.E."/>
        </authorList>
    </citation>
    <scope>NUCLEOTIDE SEQUENCE</scope>
</reference>
<proteinExistence type="predicted"/>
<protein>
    <submittedName>
        <fullName evidence="1">Uncharacterized protein</fullName>
    </submittedName>
</protein>
<name>A0A382MWJ4_9ZZZZ</name>
<accession>A0A382MWJ4</accession>
<dbReference type="EMBL" id="UINC01096205">
    <property type="protein sequence ID" value="SVC52900.1"/>
    <property type="molecule type" value="Genomic_DNA"/>
</dbReference>